<dbReference type="OrthoDB" id="7314096at2759"/>
<name>A0A8S4SMQ8_9NEOP</name>
<reference evidence="1" key="1">
    <citation type="submission" date="2022-03" db="EMBL/GenBank/DDBJ databases">
        <authorList>
            <person name="Lindestad O."/>
        </authorList>
    </citation>
    <scope>NUCLEOTIDE SEQUENCE</scope>
</reference>
<evidence type="ECO:0000313" key="1">
    <source>
        <dbReference type="EMBL" id="CAH2267273.1"/>
    </source>
</evidence>
<organism evidence="1 2">
    <name type="scientific">Pararge aegeria aegeria</name>
    <dbReference type="NCBI Taxonomy" id="348720"/>
    <lineage>
        <taxon>Eukaryota</taxon>
        <taxon>Metazoa</taxon>
        <taxon>Ecdysozoa</taxon>
        <taxon>Arthropoda</taxon>
        <taxon>Hexapoda</taxon>
        <taxon>Insecta</taxon>
        <taxon>Pterygota</taxon>
        <taxon>Neoptera</taxon>
        <taxon>Endopterygota</taxon>
        <taxon>Lepidoptera</taxon>
        <taxon>Glossata</taxon>
        <taxon>Ditrysia</taxon>
        <taxon>Papilionoidea</taxon>
        <taxon>Nymphalidae</taxon>
        <taxon>Satyrinae</taxon>
        <taxon>Satyrini</taxon>
        <taxon>Parargina</taxon>
        <taxon>Pararge</taxon>
    </lineage>
</organism>
<proteinExistence type="predicted"/>
<protein>
    <submittedName>
        <fullName evidence="1">Jg14740 protein</fullName>
    </submittedName>
</protein>
<dbReference type="AlphaFoldDB" id="A0A8S4SMQ8"/>
<dbReference type="Proteomes" id="UP000838756">
    <property type="component" value="Unassembled WGS sequence"/>
</dbReference>
<keyword evidence="2" id="KW-1185">Reference proteome</keyword>
<sequence length="1049" mass="120272">MSNCYIQEGNFVACYSCLSLIDYSADHSISSSKSKCDKFKKKKNTSLYLTEDRIEMLSKITEKRLVHTKTTDLISSYPLAVNIYKASSDEFKALKKRKKAKKSVLTLPNEQAPLPQLCTVSDMNNSEYYDEIKDKKNSKPKERTIQANRKFRLNKAKLTFDRDAEYCSRLNIDMDNSSTDMINQFTGDGKKSVKRRNILKKSDVNTHDVWNMLRNMNRFQFRPSPPFSENSITSTKKRNAKIKLRNNKMDTKFIETCTTEEFTFFSNSVDKSDHNSKSSIDRITVIDKKDAYKEIQEELKVVKNKIPTNLRKYKKNKKYQSNVISRLSSAKVKCDGENVGTFYQNEVNLKPVLPNSLQDEVQSQENKLMLTYDVCNNLNLGCIHNCLYCHANEIDKQFNGSDDFNHLYGNSDSSKGDIIKRLSGATPLLDDQSKANKLSTCVSKGQIHGITKVVLSKGQDIVLTKKVNLPKRKLRLVTTMPSAVLYPKLTQADIKRRLANIKFPLVILSKDQLTSTPFQVPANHEPPHLAGLNEHIWPFMQSWQKRVIANPSTKYSGNYAEKTTQGIKGDCIGEKMKLNNGTNSLAFRARNTVHPIPLDNVKNINIKAPKIKPMRQLKERMLQFLHKRYSFVGDNKKYLPQETTNRKEHFSNNLADVGTNTKINFIVSKDRDKIICKKEEKMLNYTSSQMKQPWAKGRWASEFIDNVIKKIKNGVYYNQDEKGVFRNQYCTTKEDSVQTEIHFTQQDYCKNCAQKSQPLIDEEDKTYDLFQSIPGFDENPSDLQIETINKNQVAIKHCVTNIVVQFDVAIPSEINTELLINQSISFVPVSVTQNHTKIFKSNTIIINAMLPAELCSILPNTMRRIIDSKLVLPKIFDKVENQLTSIAEIFPCKSGNSLERLTPVFKGVKNWINEITPRQALLILLLANKKDTSNLLRYRLVILQGIAVKRITRASELDMEIEVIEREKLNTFPPYEGISYLPASVENQDSLLEELYWIAKTTASDYQKPFDESSERLLKSLLEKRKKLNPSYLRVMARYVGLGLLKSPN</sequence>
<evidence type="ECO:0000313" key="2">
    <source>
        <dbReference type="Proteomes" id="UP000838756"/>
    </source>
</evidence>
<comment type="caution">
    <text evidence="1">The sequence shown here is derived from an EMBL/GenBank/DDBJ whole genome shotgun (WGS) entry which is preliminary data.</text>
</comment>
<accession>A0A8S4SMQ8</accession>
<gene>
    <name evidence="1" type="primary">jg14740</name>
    <name evidence="1" type="ORF">PAEG_LOCUS25832</name>
</gene>
<dbReference type="EMBL" id="CAKXAJ010026349">
    <property type="protein sequence ID" value="CAH2267273.1"/>
    <property type="molecule type" value="Genomic_DNA"/>
</dbReference>